<keyword evidence="2" id="KW-1133">Transmembrane helix</keyword>
<sequence>MPEKACPPLRPMSSPEPTPTPYSDTRIPSYYELHHTELLPSPPHTSSHSGQSRSATSSSRTLTDDRGNRIARAALAHDLALIVFSGALSGLLVYLLPEGAHGLLSRATSGTHQDPYAAIYSPAFATSRAVLSITFILFPLTGGIVWRLGEERGQRRTAWLPRPFVPGHRLRSGGLSRTARGSHCPGVHF</sequence>
<evidence type="ECO:0000313" key="4">
    <source>
        <dbReference type="Proteomes" id="UP000256964"/>
    </source>
</evidence>
<feature type="region of interest" description="Disordered" evidence="1">
    <location>
        <begin position="1"/>
        <end position="64"/>
    </location>
</feature>
<protein>
    <submittedName>
        <fullName evidence="3">Uncharacterized protein</fullName>
    </submittedName>
</protein>
<dbReference type="Proteomes" id="UP000256964">
    <property type="component" value="Unassembled WGS sequence"/>
</dbReference>
<keyword evidence="2" id="KW-0812">Transmembrane</keyword>
<feature type="compositionally biased region" description="Low complexity" evidence="1">
    <location>
        <begin position="44"/>
        <end position="61"/>
    </location>
</feature>
<dbReference type="OrthoDB" id="10676069at2759"/>
<gene>
    <name evidence="3" type="ORF">OH76DRAFT_1197666</name>
</gene>
<evidence type="ECO:0000256" key="1">
    <source>
        <dbReference type="SAM" id="MobiDB-lite"/>
    </source>
</evidence>
<dbReference type="AlphaFoldDB" id="A0A371CTC3"/>
<name>A0A371CTC3_9APHY</name>
<accession>A0A371CTC3</accession>
<feature type="transmembrane region" description="Helical" evidence="2">
    <location>
        <begin position="75"/>
        <end position="96"/>
    </location>
</feature>
<evidence type="ECO:0000313" key="3">
    <source>
        <dbReference type="EMBL" id="RDX43543.1"/>
    </source>
</evidence>
<dbReference type="EMBL" id="KZ857463">
    <property type="protein sequence ID" value="RDX43543.1"/>
    <property type="molecule type" value="Genomic_DNA"/>
</dbReference>
<keyword evidence="4" id="KW-1185">Reference proteome</keyword>
<feature type="compositionally biased region" description="Pro residues" evidence="1">
    <location>
        <begin position="8"/>
        <end position="20"/>
    </location>
</feature>
<reference evidence="3 4" key="1">
    <citation type="journal article" date="2018" name="Biotechnol. Biofuels">
        <title>Integrative visual omics of the white-rot fungus Polyporus brumalis exposes the biotechnological potential of its oxidative enzymes for delignifying raw plant biomass.</title>
        <authorList>
            <person name="Miyauchi S."/>
            <person name="Rancon A."/>
            <person name="Drula E."/>
            <person name="Hage H."/>
            <person name="Chaduli D."/>
            <person name="Favel A."/>
            <person name="Grisel S."/>
            <person name="Henrissat B."/>
            <person name="Herpoel-Gimbert I."/>
            <person name="Ruiz-Duenas F.J."/>
            <person name="Chevret D."/>
            <person name="Hainaut M."/>
            <person name="Lin J."/>
            <person name="Wang M."/>
            <person name="Pangilinan J."/>
            <person name="Lipzen A."/>
            <person name="Lesage-Meessen L."/>
            <person name="Navarro D."/>
            <person name="Riley R."/>
            <person name="Grigoriev I.V."/>
            <person name="Zhou S."/>
            <person name="Raouche S."/>
            <person name="Rosso M.N."/>
        </authorList>
    </citation>
    <scope>NUCLEOTIDE SEQUENCE [LARGE SCALE GENOMIC DNA]</scope>
    <source>
        <strain evidence="3 4">BRFM 1820</strain>
    </source>
</reference>
<keyword evidence="2" id="KW-0472">Membrane</keyword>
<organism evidence="3 4">
    <name type="scientific">Lentinus brumalis</name>
    <dbReference type="NCBI Taxonomy" id="2498619"/>
    <lineage>
        <taxon>Eukaryota</taxon>
        <taxon>Fungi</taxon>
        <taxon>Dikarya</taxon>
        <taxon>Basidiomycota</taxon>
        <taxon>Agaricomycotina</taxon>
        <taxon>Agaricomycetes</taxon>
        <taxon>Polyporales</taxon>
        <taxon>Polyporaceae</taxon>
        <taxon>Lentinus</taxon>
    </lineage>
</organism>
<evidence type="ECO:0000256" key="2">
    <source>
        <dbReference type="SAM" id="Phobius"/>
    </source>
</evidence>
<proteinExistence type="predicted"/>
<feature type="transmembrane region" description="Helical" evidence="2">
    <location>
        <begin position="129"/>
        <end position="149"/>
    </location>
</feature>